<protein>
    <submittedName>
        <fullName evidence="1">Uncharacterized protein</fullName>
    </submittedName>
</protein>
<dbReference type="EMBL" id="QFYR01000004">
    <property type="protein sequence ID" value="RAK51367.1"/>
    <property type="molecule type" value="Genomic_DNA"/>
</dbReference>
<dbReference type="OrthoDB" id="9868584at2"/>
<sequence>MKPVHIAEALLVSEGACVLVELCCSGHKGDAAQVRCAMLKMFPGASHDELEAGLQLAVSIAQLDQAEAEAARH</sequence>
<accession>A0A328AAC2</accession>
<organism evidence="1 2">
    <name type="scientific">Phenylobacterium deserti</name>
    <dbReference type="NCBI Taxonomy" id="1914756"/>
    <lineage>
        <taxon>Bacteria</taxon>
        <taxon>Pseudomonadati</taxon>
        <taxon>Pseudomonadota</taxon>
        <taxon>Alphaproteobacteria</taxon>
        <taxon>Caulobacterales</taxon>
        <taxon>Caulobacteraceae</taxon>
        <taxon>Phenylobacterium</taxon>
    </lineage>
</organism>
<evidence type="ECO:0000313" key="1">
    <source>
        <dbReference type="EMBL" id="RAK51367.1"/>
    </source>
</evidence>
<keyword evidence="2" id="KW-1185">Reference proteome</keyword>
<comment type="caution">
    <text evidence="1">The sequence shown here is derived from an EMBL/GenBank/DDBJ whole genome shotgun (WGS) entry which is preliminary data.</text>
</comment>
<proteinExistence type="predicted"/>
<dbReference type="RefSeq" id="WP_111515902.1">
    <property type="nucleotide sequence ID" value="NZ_QFYR01000004.1"/>
</dbReference>
<dbReference type="Proteomes" id="UP000249725">
    <property type="component" value="Unassembled WGS sequence"/>
</dbReference>
<reference evidence="2" key="1">
    <citation type="submission" date="2018-05" db="EMBL/GenBank/DDBJ databases">
        <authorList>
            <person name="Li X."/>
        </authorList>
    </citation>
    <scope>NUCLEOTIDE SEQUENCE [LARGE SCALE GENOMIC DNA]</scope>
    <source>
        <strain evidence="2">YIM 73061</strain>
    </source>
</reference>
<dbReference type="AlphaFoldDB" id="A0A328AAC2"/>
<evidence type="ECO:0000313" key="2">
    <source>
        <dbReference type="Proteomes" id="UP000249725"/>
    </source>
</evidence>
<gene>
    <name evidence="1" type="ORF">DJ018_15615</name>
</gene>
<name>A0A328AAC2_9CAUL</name>